<gene>
    <name evidence="2" type="ORF">HXX08_18055</name>
    <name evidence="3" type="ORF">OZ401_003294</name>
</gene>
<reference evidence="3" key="2">
    <citation type="journal article" date="2024" name="Nature">
        <title>Anoxygenic phototroph of the Chloroflexota uses a type I reaction centre.</title>
        <authorList>
            <person name="Tsuji J.M."/>
            <person name="Shaw N.A."/>
            <person name="Nagashima S."/>
            <person name="Venkiteswaran J.J."/>
            <person name="Schiff S.L."/>
            <person name="Watanabe T."/>
            <person name="Fukui M."/>
            <person name="Hanada S."/>
            <person name="Tank M."/>
            <person name="Neufeld J.D."/>
        </authorList>
    </citation>
    <scope>NUCLEOTIDE SEQUENCE</scope>
    <source>
        <strain evidence="3">L227-S17</strain>
    </source>
</reference>
<proteinExistence type="predicted"/>
<evidence type="ECO:0000259" key="1">
    <source>
        <dbReference type="Pfam" id="PF22422"/>
    </source>
</evidence>
<dbReference type="PANTHER" id="PTHR10412">
    <property type="entry name" value="MANNOSYL-OLIGOSACCHARIDE GLUCOSIDASE"/>
    <property type="match status" value="1"/>
</dbReference>
<accession>A0A8T7M6U5</accession>
<sequence length="911" mass="105581">MNPEQERVQLNESGKEHWELFGPYVSERAWATVREDYSPNGAAWEYFPHDHARSRAYRWSEDGIGGISDDKQRICFALALWNGKDSILKERFFGLTGNEGNHGEDVKEYYYYLDNTPTHSYMRMFYKYPQAAFPYTQLVEENRKRSRADFEYELLDTGIFAENRYFDVNIEYAKATPTDILIRISATNRGSESAQLWLLPTLWFRNTWSWGRDERRPNMSAHEVGLSNEREGNLLSVYAVHHILGDYELYCEGAQQLLFTHNETNTQKLYGIQNANFFAKDGINEFVIANNRLAVNPARQGTKAAALYQKNLAPGETYSIRLRLSQVQHHSDEIHVAPTLSPFTDFDEIFKKRKQEAKEFYSAIQPTALSEDEKLVQRQALAGMLWSKQFYHYVVEEWLEGDPGQPPPPSERLHGRNMDWKHLFNERVMSMPDKWEYPWYAAWDLGFHCLPLALVDSGFAKSQLDLLMREWYQHPNGALPAYEWAFGDVNPPVFAWAAWRIYKMEKRLTGKTDRAFLETIFHKLLMNFTWWVNRKDSEGNNIFSGGFLGLDNIGVFDRSAPLPTGGTLEQSDGTSWMGMYSLNMMRIALELAQENPVYENIATKFFEHFLSIASALNDLGGSGISLWDREDEFFYDALHLPDGSYQRLKVRSLVGLIPLLAVETIEPEMLEKMPGFKFRLEWYLDNRPDLARLVSRWYEPGAGERRLLALVRGHRMKRLLRRMLDSNEFLGEFGIRSLSKYHEQNPYMLHVNGDTYTVRYEPAESHTELFGGNSNWRGPIWFPINYLLIEALQRFYHYYGDDFKVECPTGSGNMMNLDQVADELSNRLIRLFLRDANGKRPFNGGIELFQRDPLWRDNILFHEYFHGDNGAGIGASHQTGWTGLVAKLLDQQGYKREISSVAAQALKQKGG</sequence>
<dbReference type="InterPro" id="IPR004888">
    <property type="entry name" value="Glycoside_hydrolase_63"/>
</dbReference>
<dbReference type="InterPro" id="IPR008928">
    <property type="entry name" value="6-hairpin_glycosidase_sf"/>
</dbReference>
<dbReference type="RefSeq" id="WP_341471539.1">
    <property type="nucleotide sequence ID" value="NZ_CP128400.1"/>
</dbReference>
<dbReference type="EMBL" id="JACATZ010000003">
    <property type="protein sequence ID" value="NWJ47761.1"/>
    <property type="molecule type" value="Genomic_DNA"/>
</dbReference>
<dbReference type="Proteomes" id="UP000521676">
    <property type="component" value="Unassembled WGS sequence"/>
</dbReference>
<reference evidence="2 4" key="1">
    <citation type="submission" date="2020-06" db="EMBL/GenBank/DDBJ databases">
        <title>Anoxygenic phototrophic Chloroflexota member uses a Type I reaction center.</title>
        <authorList>
            <person name="Tsuji J.M."/>
            <person name="Shaw N.A."/>
            <person name="Nagashima S."/>
            <person name="Venkiteswaran J."/>
            <person name="Schiff S.L."/>
            <person name="Hanada S."/>
            <person name="Tank M."/>
            <person name="Neufeld J.D."/>
        </authorList>
    </citation>
    <scope>NUCLEOTIDE SEQUENCE [LARGE SCALE GENOMIC DNA]</scope>
    <source>
        <strain evidence="2">L227-S17</strain>
    </source>
</reference>
<feature type="domain" description="Mannosylglycerate hydrolase MGH1-like glycoside hydrolase" evidence="1">
    <location>
        <begin position="437"/>
        <end position="540"/>
    </location>
</feature>
<evidence type="ECO:0000313" key="3">
    <source>
        <dbReference type="EMBL" id="WJW69666.1"/>
    </source>
</evidence>
<dbReference type="InterPro" id="IPR054491">
    <property type="entry name" value="MGH1-like_GH"/>
</dbReference>
<evidence type="ECO:0000313" key="5">
    <source>
        <dbReference type="Proteomes" id="UP001431572"/>
    </source>
</evidence>
<dbReference type="Pfam" id="PF22422">
    <property type="entry name" value="MGH1-like_GH"/>
    <property type="match status" value="2"/>
</dbReference>
<dbReference type="PANTHER" id="PTHR10412:SF10">
    <property type="entry name" value="GLYCOSYL HYDROLASE FAMILY 63 C-TERMINAL DOMAIN-CONTAINING PROTEIN"/>
    <property type="match status" value="1"/>
</dbReference>
<protein>
    <submittedName>
        <fullName evidence="2">Glucosidase</fullName>
    </submittedName>
</protein>
<dbReference type="AlphaFoldDB" id="A0A8T7M6U5"/>
<dbReference type="Gene3D" id="1.50.10.10">
    <property type="match status" value="1"/>
</dbReference>
<dbReference type="InterPro" id="IPR012341">
    <property type="entry name" value="6hp_glycosidase-like_sf"/>
</dbReference>
<dbReference type="EMBL" id="CP128400">
    <property type="protein sequence ID" value="WJW69666.1"/>
    <property type="molecule type" value="Genomic_DNA"/>
</dbReference>
<dbReference type="Proteomes" id="UP001431572">
    <property type="component" value="Chromosome 2"/>
</dbReference>
<evidence type="ECO:0000313" key="2">
    <source>
        <dbReference type="EMBL" id="NWJ47761.1"/>
    </source>
</evidence>
<name>A0A8T7M6U5_9CHLR</name>
<evidence type="ECO:0000313" key="4">
    <source>
        <dbReference type="Proteomes" id="UP000521676"/>
    </source>
</evidence>
<keyword evidence="5" id="KW-1185">Reference proteome</keyword>
<dbReference type="GO" id="GO:0009311">
    <property type="term" value="P:oligosaccharide metabolic process"/>
    <property type="evidence" value="ECO:0007669"/>
    <property type="project" value="InterPro"/>
</dbReference>
<feature type="domain" description="Mannosylglycerate hydrolase MGH1-like glycoside hydrolase" evidence="1">
    <location>
        <begin position="713"/>
        <end position="879"/>
    </location>
</feature>
<dbReference type="GO" id="GO:0004573">
    <property type="term" value="F:Glc3Man9GlcNAc2 oligosaccharide glucosidase activity"/>
    <property type="evidence" value="ECO:0007669"/>
    <property type="project" value="InterPro"/>
</dbReference>
<dbReference type="SUPFAM" id="SSF48208">
    <property type="entry name" value="Six-hairpin glycosidases"/>
    <property type="match status" value="1"/>
</dbReference>
<organism evidence="2 4">
    <name type="scientific">Candidatus Chlorohelix allophototropha</name>
    <dbReference type="NCBI Taxonomy" id="3003348"/>
    <lineage>
        <taxon>Bacteria</taxon>
        <taxon>Bacillati</taxon>
        <taxon>Chloroflexota</taxon>
        <taxon>Chloroflexia</taxon>
        <taxon>Candidatus Chloroheliales</taxon>
        <taxon>Candidatus Chloroheliaceae</taxon>
        <taxon>Candidatus Chlorohelix</taxon>
    </lineage>
</organism>